<dbReference type="InterPro" id="IPR032799">
    <property type="entry name" value="TAXi_C"/>
</dbReference>
<feature type="domain" description="Xylanase inhibitor C-terminal" evidence="2">
    <location>
        <begin position="4"/>
        <end position="65"/>
    </location>
</feature>
<dbReference type="Gene3D" id="2.40.70.10">
    <property type="entry name" value="Acid Proteases"/>
    <property type="match status" value="1"/>
</dbReference>
<proteinExistence type="inferred from homology"/>
<dbReference type="Pfam" id="PF14543">
    <property type="entry name" value="TAXi_N"/>
    <property type="match status" value="1"/>
</dbReference>
<dbReference type="InterPro" id="IPR001461">
    <property type="entry name" value="Aspartic_peptidase_A1"/>
</dbReference>
<keyword evidence="5" id="KW-1185">Reference proteome</keyword>
<dbReference type="InterPro" id="IPR032861">
    <property type="entry name" value="TAXi_N"/>
</dbReference>
<accession>A0ABS8WR14</accession>
<comment type="similarity">
    <text evidence="1">Belongs to the peptidase A1 family.</text>
</comment>
<evidence type="ECO:0000313" key="5">
    <source>
        <dbReference type="Proteomes" id="UP000823775"/>
    </source>
</evidence>
<reference evidence="4 5" key="1">
    <citation type="journal article" date="2021" name="BMC Genomics">
        <title>Datura genome reveals duplications of psychoactive alkaloid biosynthetic genes and high mutation rate following tissue culture.</title>
        <authorList>
            <person name="Rajewski A."/>
            <person name="Carter-House D."/>
            <person name="Stajich J."/>
            <person name="Litt A."/>
        </authorList>
    </citation>
    <scope>NUCLEOTIDE SEQUENCE [LARGE SCALE GENOMIC DNA]</scope>
    <source>
        <strain evidence="4">AR-01</strain>
    </source>
</reference>
<evidence type="ECO:0000313" key="4">
    <source>
        <dbReference type="EMBL" id="MCE3052267.1"/>
    </source>
</evidence>
<feature type="domain" description="Xylanase inhibitor N-terminal" evidence="3">
    <location>
        <begin position="67"/>
        <end position="139"/>
    </location>
</feature>
<evidence type="ECO:0000259" key="2">
    <source>
        <dbReference type="Pfam" id="PF14541"/>
    </source>
</evidence>
<dbReference type="PANTHER" id="PTHR47965:SF42">
    <property type="entry name" value="PEPTIDASE A1 DOMAIN-CONTAINING PROTEIN"/>
    <property type="match status" value="1"/>
</dbReference>
<dbReference type="Pfam" id="PF14541">
    <property type="entry name" value="TAXi_C"/>
    <property type="match status" value="1"/>
</dbReference>
<comment type="caution">
    <text evidence="4">The sequence shown here is derived from an EMBL/GenBank/DDBJ whole genome shotgun (WGS) entry which is preliminary data.</text>
</comment>
<sequence length="150" mass="16028">MRLINFVLHKPNVQWTITGANSLVKVTERIVCLAFVERNQTFGQAIVIGGYQMQDNLLEFDLPAGGLRKASKSSTYKPGRCGSTPCNLARSTGCGNCLTENNTRPGCNNNACYNVVSNPVTSAEGEIAEDVLSIQSINGSIPGPCCNCAK</sequence>
<dbReference type="PANTHER" id="PTHR47965">
    <property type="entry name" value="ASPARTYL PROTEASE-RELATED"/>
    <property type="match status" value="1"/>
</dbReference>
<name>A0ABS8WR14_DATST</name>
<evidence type="ECO:0000256" key="1">
    <source>
        <dbReference type="ARBA" id="ARBA00007447"/>
    </source>
</evidence>
<dbReference type="EMBL" id="JACEIK010009373">
    <property type="protein sequence ID" value="MCE3052267.1"/>
    <property type="molecule type" value="Genomic_DNA"/>
</dbReference>
<protein>
    <submittedName>
        <fullName evidence="4">Uncharacterized protein</fullName>
    </submittedName>
</protein>
<feature type="non-terminal residue" evidence="4">
    <location>
        <position position="150"/>
    </location>
</feature>
<dbReference type="SUPFAM" id="SSF50630">
    <property type="entry name" value="Acid proteases"/>
    <property type="match status" value="1"/>
</dbReference>
<organism evidence="4 5">
    <name type="scientific">Datura stramonium</name>
    <name type="common">Jimsonweed</name>
    <name type="synonym">Common thornapple</name>
    <dbReference type="NCBI Taxonomy" id="4076"/>
    <lineage>
        <taxon>Eukaryota</taxon>
        <taxon>Viridiplantae</taxon>
        <taxon>Streptophyta</taxon>
        <taxon>Embryophyta</taxon>
        <taxon>Tracheophyta</taxon>
        <taxon>Spermatophyta</taxon>
        <taxon>Magnoliopsida</taxon>
        <taxon>eudicotyledons</taxon>
        <taxon>Gunneridae</taxon>
        <taxon>Pentapetalae</taxon>
        <taxon>asterids</taxon>
        <taxon>lamiids</taxon>
        <taxon>Solanales</taxon>
        <taxon>Solanaceae</taxon>
        <taxon>Solanoideae</taxon>
        <taxon>Datureae</taxon>
        <taxon>Datura</taxon>
    </lineage>
</organism>
<dbReference type="InterPro" id="IPR021109">
    <property type="entry name" value="Peptidase_aspartic_dom_sf"/>
</dbReference>
<evidence type="ECO:0000259" key="3">
    <source>
        <dbReference type="Pfam" id="PF14543"/>
    </source>
</evidence>
<gene>
    <name evidence="4" type="ORF">HAX54_052047</name>
</gene>
<dbReference type="Proteomes" id="UP000823775">
    <property type="component" value="Unassembled WGS sequence"/>
</dbReference>